<feature type="compositionally biased region" description="Low complexity" evidence="1">
    <location>
        <begin position="134"/>
        <end position="145"/>
    </location>
</feature>
<proteinExistence type="predicted"/>
<reference evidence="2 3" key="1">
    <citation type="submission" date="2014-04" db="EMBL/GenBank/DDBJ databases">
        <authorList>
            <consortium name="DOE Joint Genome Institute"/>
            <person name="Kuo A."/>
            <person name="Kohler A."/>
            <person name="Costa M.D."/>
            <person name="Nagy L.G."/>
            <person name="Floudas D."/>
            <person name="Copeland A."/>
            <person name="Barry K.W."/>
            <person name="Cichocki N."/>
            <person name="Veneault-Fourrey C."/>
            <person name="LaButti K."/>
            <person name="Lindquist E.A."/>
            <person name="Lipzen A."/>
            <person name="Lundell T."/>
            <person name="Morin E."/>
            <person name="Murat C."/>
            <person name="Sun H."/>
            <person name="Tunlid A."/>
            <person name="Henrissat B."/>
            <person name="Grigoriev I.V."/>
            <person name="Hibbett D.S."/>
            <person name="Martin F."/>
            <person name="Nordberg H.P."/>
            <person name="Cantor M.N."/>
            <person name="Hua S.X."/>
        </authorList>
    </citation>
    <scope>NUCLEOTIDE SEQUENCE [LARGE SCALE GENOMIC DNA]</scope>
    <source>
        <strain evidence="2 3">Marx 270</strain>
    </source>
</reference>
<evidence type="ECO:0000313" key="2">
    <source>
        <dbReference type="EMBL" id="KIN98287.1"/>
    </source>
</evidence>
<dbReference type="HOGENOM" id="CLU_074149_0_0_1"/>
<organism evidence="2 3">
    <name type="scientific">Pisolithus tinctorius Marx 270</name>
    <dbReference type="NCBI Taxonomy" id="870435"/>
    <lineage>
        <taxon>Eukaryota</taxon>
        <taxon>Fungi</taxon>
        <taxon>Dikarya</taxon>
        <taxon>Basidiomycota</taxon>
        <taxon>Agaricomycotina</taxon>
        <taxon>Agaricomycetes</taxon>
        <taxon>Agaricomycetidae</taxon>
        <taxon>Boletales</taxon>
        <taxon>Sclerodermatineae</taxon>
        <taxon>Pisolithaceae</taxon>
        <taxon>Pisolithus</taxon>
    </lineage>
</organism>
<reference evidence="3" key="2">
    <citation type="submission" date="2015-01" db="EMBL/GenBank/DDBJ databases">
        <title>Evolutionary Origins and Diversification of the Mycorrhizal Mutualists.</title>
        <authorList>
            <consortium name="DOE Joint Genome Institute"/>
            <consortium name="Mycorrhizal Genomics Consortium"/>
            <person name="Kohler A."/>
            <person name="Kuo A."/>
            <person name="Nagy L.G."/>
            <person name="Floudas D."/>
            <person name="Copeland A."/>
            <person name="Barry K.W."/>
            <person name="Cichocki N."/>
            <person name="Veneault-Fourrey C."/>
            <person name="LaButti K."/>
            <person name="Lindquist E.A."/>
            <person name="Lipzen A."/>
            <person name="Lundell T."/>
            <person name="Morin E."/>
            <person name="Murat C."/>
            <person name="Riley R."/>
            <person name="Ohm R."/>
            <person name="Sun H."/>
            <person name="Tunlid A."/>
            <person name="Henrissat B."/>
            <person name="Grigoriev I.V."/>
            <person name="Hibbett D.S."/>
            <person name="Martin F."/>
        </authorList>
    </citation>
    <scope>NUCLEOTIDE SEQUENCE [LARGE SCALE GENOMIC DNA]</scope>
    <source>
        <strain evidence="3">Marx 270</strain>
    </source>
</reference>
<name>A0A0C3IMY3_PISTI</name>
<feature type="region of interest" description="Disordered" evidence="1">
    <location>
        <begin position="186"/>
        <end position="213"/>
    </location>
</feature>
<gene>
    <name evidence="2" type="ORF">M404DRAFT_157980</name>
</gene>
<dbReference type="EMBL" id="KN832017">
    <property type="protein sequence ID" value="KIN98287.1"/>
    <property type="molecule type" value="Genomic_DNA"/>
</dbReference>
<evidence type="ECO:0000313" key="3">
    <source>
        <dbReference type="Proteomes" id="UP000054217"/>
    </source>
</evidence>
<feature type="region of interest" description="Disordered" evidence="1">
    <location>
        <begin position="129"/>
        <end position="170"/>
    </location>
</feature>
<feature type="compositionally biased region" description="Basic and acidic residues" evidence="1">
    <location>
        <begin position="146"/>
        <end position="156"/>
    </location>
</feature>
<keyword evidence="3" id="KW-1185">Reference proteome</keyword>
<accession>A0A0C3IMY3</accession>
<dbReference type="OrthoDB" id="3250110at2759"/>
<dbReference type="InParanoid" id="A0A0C3IMY3"/>
<evidence type="ECO:0000256" key="1">
    <source>
        <dbReference type="SAM" id="MobiDB-lite"/>
    </source>
</evidence>
<dbReference type="Proteomes" id="UP000054217">
    <property type="component" value="Unassembled WGS sequence"/>
</dbReference>
<sequence length="337" mass="36494">MLEAFKIKEFDLSPIYEGWENPPMFYGDSKRDMSVDDWLEKIRAGCVERKVPEEYWHKVAQHYLGDKAKARLVELKNVMAQMNGGKYRWSWKKFKIAMKNMGWEIDMHATTPVEVQQKSSHLGTFWLTRRRSSSKSSTRSTSSASSKEKEVIEIVRADPPQPPPKDRPNPVKMLSETAVNVATSAFKHRSPQRANTTGPAVATAPSSSSPPLPMIATTPGAIVPGNNGETNNAVTTVSNVPTWLLNACQALNFLTAEHPKAMTTLSAVLITAGTLPAIPAISGGTVLASGVAQAVGAIAVGVGNLLKAQHEGQIQMSGQPDGVAPTPRPPIRAATFM</sequence>
<protein>
    <submittedName>
        <fullName evidence="2">Uncharacterized protein</fullName>
    </submittedName>
</protein>
<dbReference type="AlphaFoldDB" id="A0A0C3IMY3"/>